<sequence length="1429" mass="156109">MADSEVLKKLKDIPFKIQTASLKERREVVEEIRNVLSTPGITEPAVRFVCRLLVLTLHRYRDSTSQSYIKSLVAYLATTHREWTLKALLPVLLEISEQLKNTASSKSICQSGLYALRWSTVLIEGAIKASEENGVDYNTLVISQANLLAAITAYGDHRKSDKAYSMLHTTWVTIGKAKLSKWIEVLLATPPDSGPQICVTFSILCRHLQQIGDGETIEKHKTKMLESFTKSIISVKSRPNANYIKGCHDLLSQLNSGDVRDALLPALHKAMLRSPETIVQAVGQVFASLNVELDGLAVDIGKSLIVNLHSKDEWVRGEALRALERLAARCCHAAAARALLAHAFAEYNGASGKLTSSEDKIAVLNGVGCLRALPVHGAERVALFNEVASQLARVLDSESHERTLCVALDTLQRWTAGLGTTLPDKLLDIFKIVTCLCVNILATPKYFLVDGEHFDVSTRLLVQKNLSAKSTTQAVRTMYMSMVAAGVRACGASPAQAAALQPVLSKAVDKAAQQPLQHLVVSEGICAMLGLVQLEAGGSGQWAALAHVLLHDRVLAAAGDEVLMQVVLLCRTVLENYQSVASEQNSPVYRAFVLVLLSPIKTVRTSAVEEVKALLAKEDRVLIARNLALKLNEVLEEGKVFSGKEKTPTDEKGAGEVTGKMILDCVQALCSFKGYPEKDSQDLALSVLPSCHHPLAVAVNQHAWVKLVNYLGHDPRKLVSLYSNNLKNKYIVDFVPNDTNTNVVATLVRVSPDVAGSAALAAALAVLSEPGLLRVTRDEYFTYLTPPGELYDKSAVPGNEDNKEMNLKRESKAYSYKEQLEELQLRRELEEKNKREGKVKEVPLSAKQKEAIKAQLAKESAIRERLTALNARVVGAERLVRGVQRGAGAALCRGARRLLPALLAALRSPLAAPRLADVYRALRPALLPRHAALGDLIARLTLRLHKPQCDLEPSWEDNELDAATARTINQIYAITCTKPSEGDEDAPQKINHFTAPGFCYAFPLLKLGLSNSALWSDEQTMLNGLAIIEQHAALRLDSDMMHPALFPIDHIFRLLIDLISTYTVPFLWAPAGASSTSGRVQAACTVALLETAQCAARATLSLDDVTCLLAGLQSPLECRVERAQVVRDAALRALLRVLGTLPALLEDPQHALDLTKRLLVATFDVADDNRKLAEELWSQLPLAQQWSREPELVELLLEEVQHPAEPVQRAAAAALAHLVQRSADSGAVHHVLQRLQDIYTERLPMIPARLDQFGHVVEAAVDAWGARRGVALALRALAPQLPAGAVPPAMRFFVERALPDRSDPVRAEMLNAAMAIVDLHGKVTARKLTPPRRRCRHDALCSHPLLYLQETLSSQLPVFENFLDKAPKSGGYDAVRQCVVLLVGSLARHLEPDDARIKPITLRLVAALSTPSQQASTTSILGAPALHYC</sequence>
<accession>A0A922MVV1</accession>
<comment type="caution">
    <text evidence="5">The sequence shown here is derived from an EMBL/GenBank/DDBJ whole genome shotgun (WGS) entry which is preliminary data.</text>
</comment>
<name>A0A922MVV1_SPOEX</name>
<dbReference type="Pfam" id="PF24993">
    <property type="entry name" value="GNC1_N"/>
    <property type="match status" value="1"/>
</dbReference>
<dbReference type="GO" id="GO:0005829">
    <property type="term" value="C:cytosol"/>
    <property type="evidence" value="ECO:0007669"/>
    <property type="project" value="TreeGrafter"/>
</dbReference>
<dbReference type="InterPro" id="IPR016024">
    <property type="entry name" value="ARM-type_fold"/>
</dbReference>
<feature type="coiled-coil region" evidence="3">
    <location>
        <begin position="813"/>
        <end position="840"/>
    </location>
</feature>
<dbReference type="GO" id="GO:0006417">
    <property type="term" value="P:regulation of translation"/>
    <property type="evidence" value="ECO:0007669"/>
    <property type="project" value="TreeGrafter"/>
</dbReference>
<evidence type="ECO:0000313" key="5">
    <source>
        <dbReference type="EMBL" id="KAH9643417.1"/>
    </source>
</evidence>
<comment type="similarity">
    <text evidence="1">Belongs to the GCN1 family.</text>
</comment>
<dbReference type="GO" id="GO:0019887">
    <property type="term" value="F:protein kinase regulator activity"/>
    <property type="evidence" value="ECO:0007669"/>
    <property type="project" value="TreeGrafter"/>
</dbReference>
<evidence type="ECO:0000259" key="4">
    <source>
        <dbReference type="Pfam" id="PF24993"/>
    </source>
</evidence>
<gene>
    <name evidence="5" type="ORF">HF086_016706</name>
</gene>
<evidence type="ECO:0000256" key="1">
    <source>
        <dbReference type="ARBA" id="ARBA00007366"/>
    </source>
</evidence>
<organism evidence="5 6">
    <name type="scientific">Spodoptera exigua</name>
    <name type="common">Beet armyworm</name>
    <name type="synonym">Noctua fulgens</name>
    <dbReference type="NCBI Taxonomy" id="7107"/>
    <lineage>
        <taxon>Eukaryota</taxon>
        <taxon>Metazoa</taxon>
        <taxon>Ecdysozoa</taxon>
        <taxon>Arthropoda</taxon>
        <taxon>Hexapoda</taxon>
        <taxon>Insecta</taxon>
        <taxon>Pterygota</taxon>
        <taxon>Neoptera</taxon>
        <taxon>Endopterygota</taxon>
        <taxon>Lepidoptera</taxon>
        <taxon>Glossata</taxon>
        <taxon>Ditrysia</taxon>
        <taxon>Noctuoidea</taxon>
        <taxon>Noctuidae</taxon>
        <taxon>Amphipyrinae</taxon>
        <taxon>Spodoptera</taxon>
    </lineage>
</organism>
<evidence type="ECO:0000313" key="6">
    <source>
        <dbReference type="Proteomes" id="UP000814243"/>
    </source>
</evidence>
<evidence type="ECO:0000256" key="2">
    <source>
        <dbReference type="ARBA" id="ARBA00022737"/>
    </source>
</evidence>
<dbReference type="GO" id="GO:0034198">
    <property type="term" value="P:cellular response to amino acid starvation"/>
    <property type="evidence" value="ECO:0007669"/>
    <property type="project" value="TreeGrafter"/>
</dbReference>
<dbReference type="PANTHER" id="PTHR23346">
    <property type="entry name" value="TRANSLATIONAL ACTIVATOR GCN1-RELATED"/>
    <property type="match status" value="1"/>
</dbReference>
<proteinExistence type="inferred from homology"/>
<evidence type="ECO:0000256" key="3">
    <source>
        <dbReference type="SAM" id="Coils"/>
    </source>
</evidence>
<keyword evidence="2" id="KW-0677">Repeat</keyword>
<protein>
    <recommendedName>
        <fullName evidence="4">Stalled ribosome sensor GCN1-like N-terminal domain-containing protein</fullName>
    </recommendedName>
</protein>
<dbReference type="EMBL" id="JACEFF010000136">
    <property type="protein sequence ID" value="KAH9643417.1"/>
    <property type="molecule type" value="Genomic_DNA"/>
</dbReference>
<reference evidence="5" key="1">
    <citation type="journal article" date="2021" name="G3 (Bethesda)">
        <title>Genome and transcriptome analysis of the beet armyworm Spodoptera exigua reveals targets for pest control. .</title>
        <authorList>
            <person name="Simon S."/>
            <person name="Breeschoten T."/>
            <person name="Jansen H.J."/>
            <person name="Dirks R.P."/>
            <person name="Schranz M.E."/>
            <person name="Ros V.I.D."/>
        </authorList>
    </citation>
    <scope>NUCLEOTIDE SEQUENCE</scope>
    <source>
        <strain evidence="5">TB_SE_WUR_2020</strain>
    </source>
</reference>
<dbReference type="PANTHER" id="PTHR23346:SF7">
    <property type="entry name" value="STALLED RIBOSOME SENSOR GCN1"/>
    <property type="match status" value="1"/>
</dbReference>
<dbReference type="SUPFAM" id="SSF48371">
    <property type="entry name" value="ARM repeat"/>
    <property type="match status" value="1"/>
</dbReference>
<dbReference type="Gene3D" id="1.25.10.10">
    <property type="entry name" value="Leucine-rich Repeat Variant"/>
    <property type="match status" value="1"/>
</dbReference>
<dbReference type="InterPro" id="IPR011989">
    <property type="entry name" value="ARM-like"/>
</dbReference>
<feature type="domain" description="Stalled ribosome sensor GCN1-like N-terminal" evidence="4">
    <location>
        <begin position="221"/>
        <end position="354"/>
    </location>
</feature>
<keyword evidence="3" id="KW-0175">Coiled coil</keyword>
<dbReference type="InterPro" id="IPR056810">
    <property type="entry name" value="GNC1-like_N"/>
</dbReference>
<dbReference type="Proteomes" id="UP000814243">
    <property type="component" value="Unassembled WGS sequence"/>
</dbReference>